<dbReference type="GO" id="GO:0032259">
    <property type="term" value="P:methylation"/>
    <property type="evidence" value="ECO:0007669"/>
    <property type="project" value="UniProtKB-KW"/>
</dbReference>
<comment type="domain">
    <text evidence="20">Modular enzyme with four functionally distinct domains. The isolated Hcy-binding domain catalyzes methyl transfer from free methylcobalamin to homocysteine. The Hcy-binding domain in association with the pterin-binding domain catalyzes the methylation of cob(I)alamin by methyltetrahydrofolate and the methylation of homocysteine. The B12-binding domain binds the cofactor. The AdoMet activation domain binds S-adenosyl-L-methionine. Under aerobic conditions cob(I)alamin can be converted to inactive cob(II)alamin. Reductive methylation by S-adenosyl-L-methionine and flavodoxin regenerates methylcobalamin.</text>
</comment>
<dbReference type="EMBL" id="JACCFO010000001">
    <property type="protein sequence ID" value="NYI93979.1"/>
    <property type="molecule type" value="Genomic_DNA"/>
</dbReference>
<evidence type="ECO:0000259" key="27">
    <source>
        <dbReference type="PROSITE" id="PS51332"/>
    </source>
</evidence>
<evidence type="ECO:0000313" key="29">
    <source>
        <dbReference type="EMBL" id="NYI93979.1"/>
    </source>
</evidence>
<dbReference type="GO" id="GO:0005829">
    <property type="term" value="C:cytosol"/>
    <property type="evidence" value="ECO:0007669"/>
    <property type="project" value="TreeGrafter"/>
</dbReference>
<dbReference type="RefSeq" id="WP_179765723.1">
    <property type="nucleotide sequence ID" value="NZ_JACCFO010000001.1"/>
</dbReference>
<evidence type="ECO:0000256" key="1">
    <source>
        <dbReference type="ARBA" id="ARBA00001700"/>
    </source>
</evidence>
<feature type="domain" description="AdoMet activation" evidence="26">
    <location>
        <begin position="871"/>
        <end position="1155"/>
    </location>
</feature>
<evidence type="ECO:0000256" key="15">
    <source>
        <dbReference type="ARBA" id="ARBA00022833"/>
    </source>
</evidence>
<keyword evidence="12 20" id="KW-0949">S-adenosyl-L-methionine</keyword>
<dbReference type="InterPro" id="IPR033706">
    <property type="entry name" value="Met_synthase_B12-bd"/>
</dbReference>
<evidence type="ECO:0000256" key="9">
    <source>
        <dbReference type="ARBA" id="ARBA00022605"/>
    </source>
</evidence>
<dbReference type="SUPFAM" id="SSF52242">
    <property type="entry name" value="Cobalamin (vitamin B12)-binding domain"/>
    <property type="match status" value="1"/>
</dbReference>
<keyword evidence="13 20" id="KW-0479">Metal-binding</keyword>
<dbReference type="PROSITE" id="PS51332">
    <property type="entry name" value="B12_BINDING"/>
    <property type="match status" value="1"/>
</dbReference>
<dbReference type="InterPro" id="IPR036594">
    <property type="entry name" value="Meth_synthase_dom"/>
</dbReference>
<evidence type="ECO:0000256" key="7">
    <source>
        <dbReference type="ARBA" id="ARBA00013998"/>
    </source>
</evidence>
<evidence type="ECO:0000256" key="18">
    <source>
        <dbReference type="ARBA" id="ARBA00025552"/>
    </source>
</evidence>
<evidence type="ECO:0000256" key="21">
    <source>
        <dbReference type="PIRSR" id="PIRSR000381-1"/>
    </source>
</evidence>
<evidence type="ECO:0000259" key="25">
    <source>
        <dbReference type="PROSITE" id="PS50972"/>
    </source>
</evidence>
<keyword evidence="9 20" id="KW-0028">Amino-acid biosynthesis</keyword>
<comment type="pathway">
    <text evidence="4 20">Amino-acid biosynthesis; L-methionine biosynthesis via de novo pathway; L-methionine from L-homocysteine (MetH route): step 1/1.</text>
</comment>
<dbReference type="PROSITE" id="PS50974">
    <property type="entry name" value="ADOMET_ACTIVATION"/>
    <property type="match status" value="1"/>
</dbReference>
<dbReference type="InterPro" id="IPR037010">
    <property type="entry name" value="VitB12-dep_Met_synth_activ_sf"/>
</dbReference>
<dbReference type="Gene3D" id="3.40.50.280">
    <property type="entry name" value="Cobalamin-binding domain"/>
    <property type="match status" value="1"/>
</dbReference>
<feature type="domain" description="Hcy-binding" evidence="24">
    <location>
        <begin position="4"/>
        <end position="306"/>
    </location>
</feature>
<feature type="binding site" evidence="22">
    <location>
        <begin position="732"/>
        <end position="736"/>
    </location>
    <ligand>
        <name>methylcob(III)alamin</name>
        <dbReference type="ChEBI" id="CHEBI:28115"/>
    </ligand>
</feature>
<dbReference type="CDD" id="cd00740">
    <property type="entry name" value="MeTr"/>
    <property type="match status" value="1"/>
</dbReference>
<dbReference type="PROSITE" id="PS50972">
    <property type="entry name" value="PTERIN_BINDING"/>
    <property type="match status" value="1"/>
</dbReference>
<evidence type="ECO:0000256" key="3">
    <source>
        <dbReference type="ARBA" id="ARBA00001956"/>
    </source>
</evidence>
<dbReference type="CDD" id="cd02069">
    <property type="entry name" value="methionine_synthase_B12_BD"/>
    <property type="match status" value="1"/>
</dbReference>
<dbReference type="PANTHER" id="PTHR45833">
    <property type="entry name" value="METHIONINE SYNTHASE"/>
    <property type="match status" value="1"/>
</dbReference>
<feature type="binding site" evidence="22">
    <location>
        <position position="838"/>
    </location>
    <ligand>
        <name>methylcob(III)alamin</name>
        <dbReference type="ChEBI" id="CHEBI:28115"/>
    </ligand>
</feature>
<feature type="binding site" evidence="21 23">
    <location>
        <position position="292"/>
    </location>
    <ligand>
        <name>Zn(2+)</name>
        <dbReference type="ChEBI" id="CHEBI:29105"/>
    </ligand>
</feature>
<dbReference type="PIRSF" id="PIRSF000381">
    <property type="entry name" value="MetH"/>
    <property type="match status" value="1"/>
</dbReference>
<dbReference type="SUPFAM" id="SSF82282">
    <property type="entry name" value="Homocysteine S-methyltransferase"/>
    <property type="match status" value="1"/>
</dbReference>
<feature type="binding site" evidence="22">
    <location>
        <position position="1098"/>
    </location>
    <ligand>
        <name>S-adenosyl-L-methionine</name>
        <dbReference type="ChEBI" id="CHEBI:59789"/>
    </ligand>
</feature>
<comment type="cofactor">
    <cofactor evidence="2 20 23">
        <name>Zn(2+)</name>
        <dbReference type="ChEBI" id="CHEBI:29105"/>
    </cofactor>
</comment>
<feature type="binding site" evidence="22">
    <location>
        <begin position="1152"/>
        <end position="1153"/>
    </location>
    <ligand>
        <name>S-adenosyl-L-methionine</name>
        <dbReference type="ChEBI" id="CHEBI:59789"/>
    </ligand>
</feature>
<comment type="similarity">
    <text evidence="5">Belongs to the vitamin-B12 dependent methionine synthase family.</text>
</comment>
<dbReference type="InterPro" id="IPR004223">
    <property type="entry name" value="VitB12-dep_Met_synth_activ_dom"/>
</dbReference>
<sequence length="1155" mass="126588">MSSRLSFRDALAQRVIVADGAMGTMLQAHNLDLDDFDGLEGCNEILNVTRPDVVRAVHGAFFDVGVDCVETNTFGTNFAALSEYDIPHRTHELAAAGARLAREVADENSTADHPRYVLGSVGPGTKLPTLGHVPFATLRDYYEQCHRGLIEGGADAILIETCQDLLQTKAAVIAAQRARRAAGVDIPIIAQVTIETTGTMLLGSEIGAALTSLEPLGIDAIGLNCATGPAEMSEHLRYLSHHARVPITCMPNAGLPELGADGAVYPLQPHELADAHDTFTTEFGLSMVGGCCGTTPEHLRQVVERVAGRGIKERRPVSEPAAASLYQSVPFRQDTSYLAIGERTNANGSKKFRESMIEERYDDCVEIARDQIRDGAHMLDLNIDYVGRDGAADMRELASRLATASTLPLMLDSTEPAVIEAGLEMLGGRAVVNSVNYEDGDGPDSRIKRLMPVIKEHGAAVVGLTIDEEGQARTAEWKVRVAVRLIEELTGEWGMRLEDIIIDALTFPIATGQDETRRDGLETLEAIKEITRRYPGVQTTLGLSNLSFGLNPAARIVLNSVFLHECVEAGLTSAIVHASKILPMNRIPEEQRQVALDMIYDRRTPDYDPLARFLELFEGVDAQAMKASRAEELAALPLWERLERRIIDGEMVGIEADLDAALAERPALDIVNDTLLSGMKVVGELFGSGQMQLPFVLKSAEVMKAAVAYLEPHMEKTEDDGKGRIVLATVKGDVHDIGKNLVDIILSNNGYDVVNLGIKQPVSAILEAAEENRADVIGMSGLLVKSTVVMRENLEEMNSRGIARRYPVLLGGAALTRSYVEQDLAEVFEGDVRYARDAFEGLRLMDAFMAVKRGVEGAELPALRQRRVKGGAKLKVTEPEDMPARSDVATDNPVPTPPFWGDRISKGVPLADYAAYLDERATFMGQWGLKGAKGDGPTYEELVETEGRPRLRMWLDRIQTDGLLEAAVVYGYFPCHSDGDDLVVLDDDGSERTRFTFPRQRRDRHLCLADFFRPKESGETDVVALQVVTVGSAISRATQKLFEQNAYRDYLELHGLSVQLTEALAEYWHTRVRAELGFAGEDPADLDAFFKLGYRGARFSLGYGACPNLEDRAKIMQLLEPERVGVTLSEEFQLVPEQATDAIVIHHPEAKYFNV</sequence>
<evidence type="ECO:0000256" key="17">
    <source>
        <dbReference type="ARBA" id="ARBA00023285"/>
    </source>
</evidence>
<evidence type="ECO:0000313" key="30">
    <source>
        <dbReference type="Proteomes" id="UP000575985"/>
    </source>
</evidence>
<evidence type="ECO:0000256" key="11">
    <source>
        <dbReference type="ARBA" id="ARBA00022679"/>
    </source>
</evidence>
<evidence type="ECO:0000256" key="23">
    <source>
        <dbReference type="PROSITE-ProRule" id="PRU00333"/>
    </source>
</evidence>
<dbReference type="Gene3D" id="1.10.1240.10">
    <property type="entry name" value="Methionine synthase domain"/>
    <property type="match status" value="1"/>
</dbReference>
<keyword evidence="8 20" id="KW-0489">Methyltransferase</keyword>
<dbReference type="GO" id="GO:0008270">
    <property type="term" value="F:zinc ion binding"/>
    <property type="evidence" value="ECO:0007669"/>
    <property type="project" value="UniProtKB-UniRule"/>
</dbReference>
<feature type="binding site" evidence="22">
    <location>
        <position position="918"/>
    </location>
    <ligand>
        <name>S-adenosyl-L-methionine</name>
        <dbReference type="ChEBI" id="CHEBI:59789"/>
    </ligand>
</feature>
<evidence type="ECO:0000256" key="14">
    <source>
        <dbReference type="ARBA" id="ARBA00022737"/>
    </source>
</evidence>
<dbReference type="EC" id="2.1.1.13" evidence="6 19"/>
<dbReference type="Gene3D" id="3.20.20.20">
    <property type="entry name" value="Dihydropteroate synthase-like"/>
    <property type="match status" value="1"/>
</dbReference>
<dbReference type="InterPro" id="IPR036724">
    <property type="entry name" value="Cobalamin-bd_sf"/>
</dbReference>
<evidence type="ECO:0000256" key="22">
    <source>
        <dbReference type="PIRSR" id="PIRSR000381-2"/>
    </source>
</evidence>
<evidence type="ECO:0000256" key="4">
    <source>
        <dbReference type="ARBA" id="ARBA00005178"/>
    </source>
</evidence>
<dbReference type="InterPro" id="IPR050554">
    <property type="entry name" value="Met_Synthase/Corrinoid"/>
</dbReference>
<dbReference type="Gene3D" id="3.10.196.10">
    <property type="entry name" value="Vitamin B12-dependent methionine synthase, activation domain"/>
    <property type="match status" value="1"/>
</dbReference>
<dbReference type="InterPro" id="IPR000489">
    <property type="entry name" value="Pterin-binding_dom"/>
</dbReference>
<accession>A0A853BFB8</accession>
<dbReference type="FunFam" id="3.40.50.280:FF:000004">
    <property type="entry name" value="Methionine synthase"/>
    <property type="match status" value="1"/>
</dbReference>
<dbReference type="InterPro" id="IPR003759">
    <property type="entry name" value="Cbl-bd_cap"/>
</dbReference>
<dbReference type="Pfam" id="PF02310">
    <property type="entry name" value="B12-binding"/>
    <property type="match status" value="1"/>
</dbReference>
<evidence type="ECO:0000256" key="10">
    <source>
        <dbReference type="ARBA" id="ARBA00022628"/>
    </source>
</evidence>
<gene>
    <name evidence="29" type="ORF">HNR12_000256</name>
</gene>
<dbReference type="NCBIfam" id="TIGR02082">
    <property type="entry name" value="metH"/>
    <property type="match status" value="1"/>
</dbReference>
<feature type="binding site" description="axial binding residue" evidence="21">
    <location>
        <position position="735"/>
    </location>
    <ligand>
        <name>methylcob(III)alamin</name>
        <dbReference type="ChEBI" id="CHEBI:28115"/>
    </ligand>
    <ligandPart>
        <name>Co</name>
        <dbReference type="ChEBI" id="CHEBI:27638"/>
    </ligandPart>
</feature>
<dbReference type="FunFam" id="1.10.1240.10:FF:000002">
    <property type="entry name" value="Methionine synthase"/>
    <property type="match status" value="1"/>
</dbReference>
<evidence type="ECO:0000256" key="19">
    <source>
        <dbReference type="NCBIfam" id="TIGR02082"/>
    </source>
</evidence>
<evidence type="ECO:0000256" key="16">
    <source>
        <dbReference type="ARBA" id="ARBA00023167"/>
    </source>
</evidence>
<dbReference type="InterPro" id="IPR006158">
    <property type="entry name" value="Cobalamin-bd"/>
</dbReference>
<dbReference type="PROSITE" id="PS51337">
    <property type="entry name" value="B12_BINDING_NTER"/>
    <property type="match status" value="1"/>
</dbReference>
<dbReference type="InterPro" id="IPR003726">
    <property type="entry name" value="HCY_dom"/>
</dbReference>
<evidence type="ECO:0000256" key="5">
    <source>
        <dbReference type="ARBA" id="ARBA00010398"/>
    </source>
</evidence>
<dbReference type="FunFam" id="3.20.20.20:FF:000007">
    <property type="entry name" value="Methionine synthase"/>
    <property type="match status" value="1"/>
</dbReference>
<keyword evidence="10 20" id="KW-0846">Cobalamin</keyword>
<dbReference type="SUPFAM" id="SSF47644">
    <property type="entry name" value="Methionine synthase domain"/>
    <property type="match status" value="1"/>
</dbReference>
<evidence type="ECO:0000256" key="12">
    <source>
        <dbReference type="ARBA" id="ARBA00022691"/>
    </source>
</evidence>
<dbReference type="UniPathway" id="UPA00051">
    <property type="reaction ID" value="UER00081"/>
</dbReference>
<reference evidence="29 30" key="1">
    <citation type="submission" date="2020-07" db="EMBL/GenBank/DDBJ databases">
        <title>Sequencing the genomes of 1000 actinobacteria strains.</title>
        <authorList>
            <person name="Klenk H.-P."/>
        </authorList>
    </citation>
    <scope>NUCLEOTIDE SEQUENCE [LARGE SCALE GENOMIC DNA]</scope>
    <source>
        <strain evidence="29 30">DSM 45927</strain>
    </source>
</reference>
<comment type="cofactor">
    <cofactor evidence="3 20 21">
        <name>methylcob(III)alamin</name>
        <dbReference type="ChEBI" id="CHEBI:28115"/>
    </cofactor>
</comment>
<dbReference type="SMART" id="SM01018">
    <property type="entry name" value="B12-binding_2"/>
    <property type="match status" value="1"/>
</dbReference>
<dbReference type="GO" id="GO:0008705">
    <property type="term" value="F:methionine synthase activity"/>
    <property type="evidence" value="ECO:0007669"/>
    <property type="project" value="UniProtKB-UniRule"/>
</dbReference>
<dbReference type="Pfam" id="PF02574">
    <property type="entry name" value="S-methyl_trans"/>
    <property type="match status" value="1"/>
</dbReference>
<feature type="binding site" evidence="21 23">
    <location>
        <position position="225"/>
    </location>
    <ligand>
        <name>Zn(2+)</name>
        <dbReference type="ChEBI" id="CHEBI:29105"/>
    </ligand>
</feature>
<evidence type="ECO:0000259" key="26">
    <source>
        <dbReference type="PROSITE" id="PS50974"/>
    </source>
</evidence>
<evidence type="ECO:0000256" key="13">
    <source>
        <dbReference type="ARBA" id="ARBA00022723"/>
    </source>
</evidence>
<comment type="catalytic activity">
    <reaction evidence="1 20">
        <text>(6S)-5-methyl-5,6,7,8-tetrahydrofolate + L-homocysteine = (6S)-5,6,7,8-tetrahydrofolate + L-methionine</text>
        <dbReference type="Rhea" id="RHEA:11172"/>
        <dbReference type="ChEBI" id="CHEBI:18608"/>
        <dbReference type="ChEBI" id="CHEBI:57453"/>
        <dbReference type="ChEBI" id="CHEBI:57844"/>
        <dbReference type="ChEBI" id="CHEBI:58199"/>
        <dbReference type="EC" id="2.1.1.13"/>
    </reaction>
</comment>
<dbReference type="Gene3D" id="3.20.20.330">
    <property type="entry name" value="Homocysteine-binding-like domain"/>
    <property type="match status" value="1"/>
</dbReference>
<comment type="caution">
    <text evidence="29">The sequence shown here is derived from an EMBL/GenBank/DDBJ whole genome shotgun (WGS) entry which is preliminary data.</text>
</comment>
<dbReference type="SUPFAM" id="SSF56507">
    <property type="entry name" value="Methionine synthase activation domain-like"/>
    <property type="match status" value="1"/>
</dbReference>
<dbReference type="Pfam" id="PF02607">
    <property type="entry name" value="B12-binding_2"/>
    <property type="match status" value="1"/>
</dbReference>
<dbReference type="InterPro" id="IPR036589">
    <property type="entry name" value="HCY_dom_sf"/>
</dbReference>
<evidence type="ECO:0000256" key="20">
    <source>
        <dbReference type="PIRNR" id="PIRNR000381"/>
    </source>
</evidence>
<proteinExistence type="inferred from homology"/>
<dbReference type="PANTHER" id="PTHR45833:SF1">
    <property type="entry name" value="METHIONINE SYNTHASE"/>
    <property type="match status" value="1"/>
</dbReference>
<keyword evidence="11 20" id="KW-0808">Transferase</keyword>
<dbReference type="Pfam" id="PF00809">
    <property type="entry name" value="Pterin_bind"/>
    <property type="match status" value="1"/>
</dbReference>
<feature type="domain" description="Pterin-binding" evidence="25">
    <location>
        <begin position="337"/>
        <end position="600"/>
    </location>
</feature>
<evidence type="ECO:0000259" key="28">
    <source>
        <dbReference type="PROSITE" id="PS51337"/>
    </source>
</evidence>
<dbReference type="GO" id="GO:0050667">
    <property type="term" value="P:homocysteine metabolic process"/>
    <property type="evidence" value="ECO:0007669"/>
    <property type="project" value="TreeGrafter"/>
</dbReference>
<dbReference type="AlphaFoldDB" id="A0A853BFB8"/>
<name>A0A853BFB8_9ACTN</name>
<dbReference type="GO" id="GO:0046653">
    <property type="term" value="P:tetrahydrofolate metabolic process"/>
    <property type="evidence" value="ECO:0007669"/>
    <property type="project" value="TreeGrafter"/>
</dbReference>
<dbReference type="GO" id="GO:0031419">
    <property type="term" value="F:cobalamin binding"/>
    <property type="evidence" value="ECO:0007669"/>
    <property type="project" value="UniProtKB-UniRule"/>
</dbReference>
<protein>
    <recommendedName>
        <fullName evidence="7 19">Methionine synthase</fullName>
        <ecNumber evidence="6 19">2.1.1.13</ecNumber>
    </recommendedName>
    <alternativeName>
        <fullName evidence="20">5-methyltetrahydrofolate--homocysteine methyltransferase</fullName>
    </alternativeName>
</protein>
<evidence type="ECO:0000259" key="24">
    <source>
        <dbReference type="PROSITE" id="PS50970"/>
    </source>
</evidence>
<feature type="domain" description="B12-binding" evidence="27">
    <location>
        <begin position="722"/>
        <end position="859"/>
    </location>
</feature>
<dbReference type="InterPro" id="IPR011005">
    <property type="entry name" value="Dihydropteroate_synth-like_sf"/>
</dbReference>
<comment type="function">
    <text evidence="18 20">Catalyzes the transfer of a methyl group from methyl-cobalamin to homocysteine, yielding enzyme-bound cob(I)alamin and methionine. Subsequently, remethylates the cofactor using methyltetrahydrofolate.</text>
</comment>
<keyword evidence="14" id="KW-0677">Repeat</keyword>
<feature type="domain" description="B12-binding N-terminal" evidence="28">
    <location>
        <begin position="629"/>
        <end position="722"/>
    </location>
</feature>
<dbReference type="InterPro" id="IPR011822">
    <property type="entry name" value="MetH"/>
</dbReference>
<keyword evidence="15 20" id="KW-0862">Zinc</keyword>
<keyword evidence="17 20" id="KW-0170">Cobalt</keyword>
<dbReference type="Proteomes" id="UP000575985">
    <property type="component" value="Unassembled WGS sequence"/>
</dbReference>
<evidence type="ECO:0000256" key="8">
    <source>
        <dbReference type="ARBA" id="ARBA00022603"/>
    </source>
</evidence>
<dbReference type="PROSITE" id="PS50970">
    <property type="entry name" value="HCY"/>
    <property type="match status" value="1"/>
</dbReference>
<keyword evidence="16 20" id="KW-0486">Methionine biosynthesis</keyword>
<feature type="binding site" evidence="21 23">
    <location>
        <position position="291"/>
    </location>
    <ligand>
        <name>Zn(2+)</name>
        <dbReference type="ChEBI" id="CHEBI:29105"/>
    </ligand>
</feature>
<organism evidence="29 30">
    <name type="scientific">Streptomonospora nanhaiensis</name>
    <dbReference type="NCBI Taxonomy" id="1323731"/>
    <lineage>
        <taxon>Bacteria</taxon>
        <taxon>Bacillati</taxon>
        <taxon>Actinomycetota</taxon>
        <taxon>Actinomycetes</taxon>
        <taxon>Streptosporangiales</taxon>
        <taxon>Nocardiopsidaceae</taxon>
        <taxon>Streptomonospora</taxon>
    </lineage>
</organism>
<dbReference type="FunFam" id="3.20.20.330:FF:000006">
    <property type="entry name" value="Methionine synthase"/>
    <property type="match status" value="1"/>
</dbReference>
<evidence type="ECO:0000256" key="6">
    <source>
        <dbReference type="ARBA" id="ARBA00012032"/>
    </source>
</evidence>
<evidence type="ECO:0000256" key="2">
    <source>
        <dbReference type="ARBA" id="ARBA00001947"/>
    </source>
</evidence>
<dbReference type="SUPFAM" id="SSF51717">
    <property type="entry name" value="Dihydropteroate synthetase-like"/>
    <property type="match status" value="1"/>
</dbReference>
<keyword evidence="30" id="KW-1185">Reference proteome</keyword>
<dbReference type="Pfam" id="PF02965">
    <property type="entry name" value="Met_synt_B12"/>
    <property type="match status" value="1"/>
</dbReference>
<feature type="binding site" evidence="22">
    <location>
        <position position="780"/>
    </location>
    <ligand>
        <name>methylcob(III)alamin</name>
        <dbReference type="ChEBI" id="CHEBI:28115"/>
    </ligand>
</feature>